<dbReference type="RefSeq" id="WP_014389407.1">
    <property type="nucleotide sequence ID" value="NC_017025.1"/>
</dbReference>
<evidence type="ECO:0000313" key="2">
    <source>
        <dbReference type="Proteomes" id="UP000007599"/>
    </source>
</evidence>
<gene>
    <name evidence="1" type="ordered locus">KQS_11890</name>
</gene>
<accession>H8XR55</accession>
<dbReference type="PATRIC" id="fig|1094466.5.peg.2325"/>
<reference evidence="2" key="2">
    <citation type="submission" date="2012-03" db="EMBL/GenBank/DDBJ databases">
        <title>Complete genome sequence of Flavobacterium indicum GPTSA100-9T, isolated from warm spring water.</title>
        <authorList>
            <person name="Barbier P."/>
            <person name="Houel A."/>
            <person name="Loux V."/>
            <person name="Poulain J."/>
            <person name="Bernardet J.-F."/>
            <person name="Touchon M."/>
            <person name="Duchaud E."/>
        </authorList>
    </citation>
    <scope>NUCLEOTIDE SEQUENCE [LARGE SCALE GENOMIC DNA]</scope>
    <source>
        <strain evidence="2">DSM 17447 / CIP 109464 / GPTSA100-9</strain>
    </source>
</reference>
<evidence type="ECO:0008006" key="3">
    <source>
        <dbReference type="Google" id="ProtNLM"/>
    </source>
</evidence>
<proteinExistence type="predicted"/>
<reference evidence="1 2" key="1">
    <citation type="journal article" date="2012" name="J. Bacteriol.">
        <title>Complete Genome Sequence of Flavobacterium indicum GPSTA100-9T, Isolated from Warm Spring Water.</title>
        <authorList>
            <person name="Barbier P."/>
            <person name="Houel A."/>
            <person name="Loux V."/>
            <person name="Poulain J."/>
            <person name="Bernardet J.F."/>
            <person name="Touchon M."/>
            <person name="Duchaud E."/>
        </authorList>
    </citation>
    <scope>NUCLEOTIDE SEQUENCE [LARGE SCALE GENOMIC DNA]</scope>
    <source>
        <strain evidence="2">DSM 17447 / CIP 109464 / GPTSA100-9</strain>
    </source>
</reference>
<dbReference type="STRING" id="1094466.KQS_11890"/>
<evidence type="ECO:0000313" key="1">
    <source>
        <dbReference type="EMBL" id="CCG54289.1"/>
    </source>
</evidence>
<dbReference type="EMBL" id="HE774682">
    <property type="protein sequence ID" value="CCG54289.1"/>
    <property type="molecule type" value="Genomic_DNA"/>
</dbReference>
<dbReference type="HOGENOM" id="CLU_3168362_0_0_10"/>
<dbReference type="KEGG" id="fin:KQS_11890"/>
<dbReference type="Proteomes" id="UP000007599">
    <property type="component" value="Chromosome I"/>
</dbReference>
<keyword evidence="2" id="KW-1185">Reference proteome</keyword>
<dbReference type="AlphaFoldDB" id="H8XR55"/>
<sequence length="47" mass="5302">MKKIIALALIALVFASCGPRRLGCGPYRRCEIKEIKKSESTLEKYNC</sequence>
<dbReference type="PROSITE" id="PS51257">
    <property type="entry name" value="PROKAR_LIPOPROTEIN"/>
    <property type="match status" value="1"/>
</dbReference>
<protein>
    <recommendedName>
        <fullName evidence="3">Lipoprotein</fullName>
    </recommendedName>
</protein>
<organism evidence="1 2">
    <name type="scientific">Flavobacterium indicum (strain DSM 17447 / CIP 109464 / GPTSA100-9)</name>
    <dbReference type="NCBI Taxonomy" id="1094466"/>
    <lineage>
        <taxon>Bacteria</taxon>
        <taxon>Pseudomonadati</taxon>
        <taxon>Bacteroidota</taxon>
        <taxon>Flavobacteriia</taxon>
        <taxon>Flavobacteriales</taxon>
        <taxon>Flavobacteriaceae</taxon>
        <taxon>Flavobacterium</taxon>
    </lineage>
</organism>
<name>H8XR55_FLAIG</name>